<keyword evidence="7" id="KW-1185">Reference proteome</keyword>
<accession>A0AAD8AJE5</accession>
<dbReference type="CDD" id="cd22248">
    <property type="entry name" value="Rcc_KIF21"/>
    <property type="match status" value="1"/>
</dbReference>
<comment type="caution">
    <text evidence="6">The sequence shown here is derived from an EMBL/GenBank/DDBJ whole genome shotgun (WGS) entry which is preliminary data.</text>
</comment>
<keyword evidence="3 4" id="KW-0175">Coiled coil</keyword>
<dbReference type="AlphaFoldDB" id="A0AAD8AJE5"/>
<protein>
    <recommendedName>
        <fullName evidence="5">KIF21A/B second helical domain-containing protein</fullName>
    </recommendedName>
</protein>
<dbReference type="SUPFAM" id="SSF46579">
    <property type="entry name" value="Prefoldin"/>
    <property type="match status" value="1"/>
</dbReference>
<organism evidence="6 7">
    <name type="scientific">Diploptera punctata</name>
    <name type="common">Pacific beetle cockroach</name>
    <dbReference type="NCBI Taxonomy" id="6984"/>
    <lineage>
        <taxon>Eukaryota</taxon>
        <taxon>Metazoa</taxon>
        <taxon>Ecdysozoa</taxon>
        <taxon>Arthropoda</taxon>
        <taxon>Hexapoda</taxon>
        <taxon>Insecta</taxon>
        <taxon>Pterygota</taxon>
        <taxon>Neoptera</taxon>
        <taxon>Polyneoptera</taxon>
        <taxon>Dictyoptera</taxon>
        <taxon>Blattodea</taxon>
        <taxon>Blaberoidea</taxon>
        <taxon>Blaberidae</taxon>
        <taxon>Diplopterinae</taxon>
        <taxon>Diploptera</taxon>
    </lineage>
</organism>
<dbReference type="GO" id="GO:0005874">
    <property type="term" value="C:microtubule"/>
    <property type="evidence" value="ECO:0007669"/>
    <property type="project" value="UniProtKB-KW"/>
</dbReference>
<feature type="coiled-coil region" evidence="4">
    <location>
        <begin position="50"/>
        <end position="132"/>
    </location>
</feature>
<keyword evidence="1" id="KW-0963">Cytoplasm</keyword>
<dbReference type="EMBL" id="JASPKZ010000436">
    <property type="protein sequence ID" value="KAJ9600245.1"/>
    <property type="molecule type" value="Genomic_DNA"/>
</dbReference>
<dbReference type="Proteomes" id="UP001233999">
    <property type="component" value="Unassembled WGS sequence"/>
</dbReference>
<evidence type="ECO:0000313" key="7">
    <source>
        <dbReference type="Proteomes" id="UP001233999"/>
    </source>
</evidence>
<evidence type="ECO:0000256" key="1">
    <source>
        <dbReference type="ARBA" id="ARBA00022490"/>
    </source>
</evidence>
<name>A0AAD8AJE5_DIPPU</name>
<reference evidence="6" key="1">
    <citation type="journal article" date="2023" name="IScience">
        <title>Live-bearing cockroach genome reveals convergent evolutionary mechanisms linked to viviparity in insects and beyond.</title>
        <authorList>
            <person name="Fouks B."/>
            <person name="Harrison M.C."/>
            <person name="Mikhailova A.A."/>
            <person name="Marchal E."/>
            <person name="English S."/>
            <person name="Carruthers M."/>
            <person name="Jennings E.C."/>
            <person name="Chiamaka E.L."/>
            <person name="Frigard R.A."/>
            <person name="Pippel M."/>
            <person name="Attardo G.M."/>
            <person name="Benoit J.B."/>
            <person name="Bornberg-Bauer E."/>
            <person name="Tobe S.S."/>
        </authorList>
    </citation>
    <scope>NUCLEOTIDE SEQUENCE</scope>
    <source>
        <strain evidence="6">Stay&amp;Tobe</strain>
    </source>
</reference>
<sequence length="351" mass="40119">MQRGLSNKAAGKVGPRHAAKRLSLTPKQVKHRWQQLEKNINKVAISKQTIASMERDMERHLQQREELGKSLDQLLKRRDHSLINRHDPSVIRDLEDQIETLRANIDYVQESIAESQQNIMQIEESKERMENCGSEDSDARTSLIWIPKYLVEKLYNKNYQPKAILMHRKKPCNKGAGGQALMSSCRKPQHKEQLLQHLLSQQDTWNGNVRPVDLCSSHKIRRRTALPEELLYPIISSTTQERLTITELPSGSQEEVSDSMLMPPPHGNPIVRVPSAPGSLNIPTRKVYDRQESTSPRLTRRAMNMPQSSLLGKPGSIHVIVKCCNDLNVSSDLTTRDTLISLFFIFVWLQC</sequence>
<evidence type="ECO:0000256" key="4">
    <source>
        <dbReference type="SAM" id="Coils"/>
    </source>
</evidence>
<dbReference type="Pfam" id="PF23203">
    <property type="entry name" value="KIF21A"/>
    <property type="match status" value="1"/>
</dbReference>
<reference evidence="6" key="2">
    <citation type="submission" date="2023-05" db="EMBL/GenBank/DDBJ databases">
        <authorList>
            <person name="Fouks B."/>
        </authorList>
    </citation>
    <scope>NUCLEOTIDE SEQUENCE</scope>
    <source>
        <strain evidence="6">Stay&amp;Tobe</strain>
        <tissue evidence="6">Testes</tissue>
    </source>
</reference>
<gene>
    <name evidence="6" type="ORF">L9F63_009470</name>
</gene>
<evidence type="ECO:0000259" key="5">
    <source>
        <dbReference type="Pfam" id="PF23203"/>
    </source>
</evidence>
<evidence type="ECO:0000313" key="6">
    <source>
        <dbReference type="EMBL" id="KAJ9600245.1"/>
    </source>
</evidence>
<feature type="non-terminal residue" evidence="6">
    <location>
        <position position="351"/>
    </location>
</feature>
<keyword evidence="2" id="KW-0493">Microtubule</keyword>
<proteinExistence type="predicted"/>
<dbReference type="InterPro" id="IPR056532">
    <property type="entry name" value="KIF21A/B_hel_2"/>
</dbReference>
<evidence type="ECO:0000256" key="2">
    <source>
        <dbReference type="ARBA" id="ARBA00022701"/>
    </source>
</evidence>
<feature type="domain" description="KIF21A/B second helical" evidence="5">
    <location>
        <begin position="25"/>
        <end position="157"/>
    </location>
</feature>
<evidence type="ECO:0000256" key="3">
    <source>
        <dbReference type="ARBA" id="ARBA00023054"/>
    </source>
</evidence>